<dbReference type="Gene3D" id="3.40.50.1820">
    <property type="entry name" value="alpha/beta hydrolase"/>
    <property type="match status" value="1"/>
</dbReference>
<dbReference type="Gene3D" id="3.40.50.720">
    <property type="entry name" value="NAD(P)-binding Rossmann-like Domain"/>
    <property type="match status" value="1"/>
</dbReference>
<evidence type="ECO:0000313" key="2">
    <source>
        <dbReference type="EMBL" id="MDX2914627.1"/>
    </source>
</evidence>
<feature type="region of interest" description="Disordered" evidence="1">
    <location>
        <begin position="219"/>
        <end position="254"/>
    </location>
</feature>
<organism evidence="2 3">
    <name type="scientific">Streptomyces griseiscabiei</name>
    <dbReference type="NCBI Taxonomy" id="2993540"/>
    <lineage>
        <taxon>Bacteria</taxon>
        <taxon>Bacillati</taxon>
        <taxon>Actinomycetota</taxon>
        <taxon>Actinomycetes</taxon>
        <taxon>Kitasatosporales</taxon>
        <taxon>Streptomycetaceae</taxon>
        <taxon>Streptomyces</taxon>
    </lineage>
</organism>
<dbReference type="EMBL" id="JARAVY010000021">
    <property type="protein sequence ID" value="MDX2914627.1"/>
    <property type="molecule type" value="Genomic_DNA"/>
</dbReference>
<dbReference type="SUPFAM" id="SSF53474">
    <property type="entry name" value="alpha/beta-Hydrolases"/>
    <property type="match status" value="1"/>
</dbReference>
<proteinExistence type="predicted"/>
<feature type="compositionally biased region" description="Low complexity" evidence="1">
    <location>
        <begin position="220"/>
        <end position="232"/>
    </location>
</feature>
<feature type="region of interest" description="Disordered" evidence="1">
    <location>
        <begin position="324"/>
        <end position="349"/>
    </location>
</feature>
<dbReference type="Proteomes" id="UP001271723">
    <property type="component" value="Unassembled WGS sequence"/>
</dbReference>
<feature type="compositionally biased region" description="Low complexity" evidence="1">
    <location>
        <begin position="282"/>
        <end position="295"/>
    </location>
</feature>
<evidence type="ECO:0000256" key="1">
    <source>
        <dbReference type="SAM" id="MobiDB-lite"/>
    </source>
</evidence>
<keyword evidence="3" id="KW-1185">Reference proteome</keyword>
<comment type="caution">
    <text evidence="2">The sequence shown here is derived from an EMBL/GenBank/DDBJ whole genome shotgun (WGS) entry which is preliminary data.</text>
</comment>
<evidence type="ECO:0000313" key="3">
    <source>
        <dbReference type="Proteomes" id="UP001271723"/>
    </source>
</evidence>
<evidence type="ECO:0008006" key="4">
    <source>
        <dbReference type="Google" id="ProtNLM"/>
    </source>
</evidence>
<dbReference type="SUPFAM" id="SSF51735">
    <property type="entry name" value="NAD(P)-binding Rossmann-fold domains"/>
    <property type="match status" value="1"/>
</dbReference>
<dbReference type="InterPro" id="IPR036291">
    <property type="entry name" value="NAD(P)-bd_dom_sf"/>
</dbReference>
<accession>A0ABU4LG21</accession>
<sequence>MAATEGTTVQTAPRVALVTGASSGIGRATALALVGAGFAAVGMSRNAANAEPLVGVTFVLAPWLRGYAPSPTAGPFDFAALTGDVLALIDRWSPRRAVELGGHEWGALITCDACVTAPERIERAVTLAIPHPFTFLSRSRLAQLRRSWCMGLFQLPGSGRMATSRDLALIDRLWRQWSPGLSLDPALQAELHEHLRASMPAPIKYYRVTMRPGMLRAGWRSSPTSVTSCTSRPPRRSRHGPSSGSLDPRGESTGMYGAERALTWRCRGRRDGADLRGRSRRISSFSSIAPPGASPPSISAWAPSATMNACPDALGHRQHCRGIWSGTRHGAPAPAGRLGPSARDPPSSA</sequence>
<feature type="region of interest" description="Disordered" evidence="1">
    <location>
        <begin position="275"/>
        <end position="295"/>
    </location>
</feature>
<gene>
    <name evidence="2" type="ORF">PV517_38905</name>
</gene>
<protein>
    <recommendedName>
        <fullName evidence="4">Short chain dehydrogenase</fullName>
    </recommendedName>
</protein>
<reference evidence="2 3" key="1">
    <citation type="journal article" date="2023" name="Microb. Genom.">
        <title>Mesoterricola silvestris gen. nov., sp. nov., Mesoterricola sediminis sp. nov., Geothrix oryzae sp. nov., Geothrix edaphica sp. nov., Geothrix rubra sp. nov., and Geothrix limicola sp. nov., six novel members of Acidobacteriota isolated from soils.</title>
        <authorList>
            <person name="Weisberg A.J."/>
            <person name="Pearce E."/>
            <person name="Kramer C.G."/>
            <person name="Chang J.H."/>
            <person name="Clarke C.R."/>
        </authorList>
    </citation>
    <scope>NUCLEOTIDE SEQUENCE [LARGE SCALE GENOMIC DNA]</scope>
    <source>
        <strain evidence="2 3">NRRL_B-2795</strain>
    </source>
</reference>
<name>A0ABU4LG21_9ACTN</name>
<dbReference type="InterPro" id="IPR029058">
    <property type="entry name" value="AB_hydrolase_fold"/>
</dbReference>